<dbReference type="Gene3D" id="1.25.40.10">
    <property type="entry name" value="Tetratricopeptide repeat domain"/>
    <property type="match status" value="3"/>
</dbReference>
<dbReference type="InterPro" id="IPR018060">
    <property type="entry name" value="HTH_AraC"/>
</dbReference>
<dbReference type="InterPro" id="IPR003594">
    <property type="entry name" value="HATPase_dom"/>
</dbReference>
<dbReference type="Proteomes" id="UP000030136">
    <property type="component" value="Unassembled WGS sequence"/>
</dbReference>
<feature type="domain" description="Histidine kinase" evidence="14">
    <location>
        <begin position="476"/>
        <end position="690"/>
    </location>
</feature>
<evidence type="ECO:0000259" key="15">
    <source>
        <dbReference type="PROSITE" id="PS50110"/>
    </source>
</evidence>
<feature type="repeat" description="TPR" evidence="10">
    <location>
        <begin position="236"/>
        <end position="269"/>
    </location>
</feature>
<dbReference type="InterPro" id="IPR001789">
    <property type="entry name" value="Sig_transdc_resp-reg_receiver"/>
</dbReference>
<dbReference type="SUPFAM" id="SSF52172">
    <property type="entry name" value="CheY-like"/>
    <property type="match status" value="1"/>
</dbReference>
<dbReference type="InterPro" id="IPR009057">
    <property type="entry name" value="Homeodomain-like_sf"/>
</dbReference>
<organism evidence="16 17">
    <name type="scientific">Porphyromonas crevioricanis</name>
    <dbReference type="NCBI Taxonomy" id="393921"/>
    <lineage>
        <taxon>Bacteria</taxon>
        <taxon>Pseudomonadati</taxon>
        <taxon>Bacteroidota</taxon>
        <taxon>Bacteroidia</taxon>
        <taxon>Bacteroidales</taxon>
        <taxon>Porphyromonadaceae</taxon>
        <taxon>Porphyromonas</taxon>
    </lineage>
</organism>
<dbReference type="Pfam" id="PF02518">
    <property type="entry name" value="HATPase_c"/>
    <property type="match status" value="1"/>
</dbReference>
<dbReference type="InterPro" id="IPR004358">
    <property type="entry name" value="Sig_transdc_His_kin-like_C"/>
</dbReference>
<evidence type="ECO:0000256" key="8">
    <source>
        <dbReference type="ARBA" id="ARBA00023163"/>
    </source>
</evidence>
<accession>A0AB34PGU8</accession>
<dbReference type="PANTHER" id="PTHR43547">
    <property type="entry name" value="TWO-COMPONENT HISTIDINE KINASE"/>
    <property type="match status" value="1"/>
</dbReference>
<dbReference type="InterPro" id="IPR011990">
    <property type="entry name" value="TPR-like_helical_dom_sf"/>
</dbReference>
<dbReference type="SMART" id="SM00028">
    <property type="entry name" value="TPR"/>
    <property type="match status" value="5"/>
</dbReference>
<dbReference type="PRINTS" id="PR00344">
    <property type="entry name" value="BCTRLSENSOR"/>
</dbReference>
<dbReference type="SMART" id="SM00342">
    <property type="entry name" value="HTH_ARAC"/>
    <property type="match status" value="1"/>
</dbReference>
<keyword evidence="10" id="KW-0802">TPR repeat</keyword>
<dbReference type="PROSITE" id="PS00041">
    <property type="entry name" value="HTH_ARAC_FAMILY_1"/>
    <property type="match status" value="1"/>
</dbReference>
<evidence type="ECO:0000256" key="4">
    <source>
        <dbReference type="ARBA" id="ARBA00022679"/>
    </source>
</evidence>
<feature type="coiled-coil region" evidence="11">
    <location>
        <begin position="831"/>
        <end position="858"/>
    </location>
</feature>
<dbReference type="InterPro" id="IPR036097">
    <property type="entry name" value="HisK_dim/P_sf"/>
</dbReference>
<dbReference type="SMART" id="SM00448">
    <property type="entry name" value="REC"/>
    <property type="match status" value="1"/>
</dbReference>
<gene>
    <name evidence="16" type="ORF">HQ38_02820</name>
</gene>
<feature type="domain" description="Response regulatory" evidence="15">
    <location>
        <begin position="727"/>
        <end position="842"/>
    </location>
</feature>
<dbReference type="PROSITE" id="PS50005">
    <property type="entry name" value="TPR"/>
    <property type="match status" value="1"/>
</dbReference>
<keyword evidence="7" id="KW-0238">DNA-binding</keyword>
<dbReference type="Pfam" id="PF00512">
    <property type="entry name" value="HisKA"/>
    <property type="match status" value="1"/>
</dbReference>
<dbReference type="PROSITE" id="PS50110">
    <property type="entry name" value="RESPONSE_REGULATORY"/>
    <property type="match status" value="1"/>
</dbReference>
<dbReference type="SMART" id="SM00388">
    <property type="entry name" value="HisKA"/>
    <property type="match status" value="1"/>
</dbReference>
<evidence type="ECO:0000256" key="1">
    <source>
        <dbReference type="ARBA" id="ARBA00000085"/>
    </source>
</evidence>
<comment type="caution">
    <text evidence="16">The sequence shown here is derived from an EMBL/GenBank/DDBJ whole genome shotgun (WGS) entry which is preliminary data.</text>
</comment>
<keyword evidence="12" id="KW-0812">Transmembrane</keyword>
<dbReference type="Gene3D" id="1.10.10.60">
    <property type="entry name" value="Homeodomain-like"/>
    <property type="match status" value="2"/>
</dbReference>
<evidence type="ECO:0000259" key="14">
    <source>
        <dbReference type="PROSITE" id="PS50109"/>
    </source>
</evidence>
<keyword evidence="12" id="KW-1133">Transmembrane helix</keyword>
<dbReference type="Gene3D" id="1.10.287.130">
    <property type="match status" value="1"/>
</dbReference>
<dbReference type="InterPro" id="IPR011006">
    <property type="entry name" value="CheY-like_superfamily"/>
</dbReference>
<dbReference type="SUPFAM" id="SSF48452">
    <property type="entry name" value="TPR-like"/>
    <property type="match status" value="2"/>
</dbReference>
<dbReference type="FunFam" id="3.30.565.10:FF:000006">
    <property type="entry name" value="Sensor histidine kinase WalK"/>
    <property type="match status" value="1"/>
</dbReference>
<dbReference type="PANTHER" id="PTHR43547:SF2">
    <property type="entry name" value="HYBRID SIGNAL TRANSDUCTION HISTIDINE KINASE C"/>
    <property type="match status" value="1"/>
</dbReference>
<keyword evidence="4" id="KW-0808">Transferase</keyword>
<keyword evidence="11" id="KW-0175">Coiled coil</keyword>
<evidence type="ECO:0000256" key="9">
    <source>
        <dbReference type="PROSITE-ProRule" id="PRU00169"/>
    </source>
</evidence>
<dbReference type="CDD" id="cd00075">
    <property type="entry name" value="HATPase"/>
    <property type="match status" value="1"/>
</dbReference>
<name>A0AB34PGU8_9PORP</name>
<feature type="modified residue" description="4-aspartylphosphate" evidence="9">
    <location>
        <position position="775"/>
    </location>
</feature>
<dbReference type="CDD" id="cd17574">
    <property type="entry name" value="REC_OmpR"/>
    <property type="match status" value="1"/>
</dbReference>
<sequence>MADPTINTPMNNRKKSYLCNTTNMVLKPLYSLTTSLLTFMGGGKRYRMILSVITTFVSVGFLLVSCGREPVSFTAEERHEADSIVKSIKNSDSLAVLQKQWEKEGKTLMSIVALREQGKALRNKSLFDEALYVHSEELKQAEAARDTLEWVQALNNIGTDYRRLGVLDVAQEYHYRAWKLSEEYSDTTFTAKKNRVMSLNGLGNIYMTIGNYNRADSALHMALAGEQELNSAVGMAINYANLGSIFEHRGQTDSAWVYYRRSMELNQKANNTLGISLCHTYFGSLYEKAKDYDKSIAEYEAAYKLMEASQDEWHALNSLIALAGIHCASGNDRQTLAYLDRAKTVAERIKSVEHQAEIYTLYYKHHKHSGNLSQALVCYERATALQDSVVDMEKINRMQSTSLAIERRRQQQQMAEVNYKLESERTIRHWGIGAFVLLLLLSGGGITALFYIQRLRARSHHALKQMSMMRETFFTNITHEFRTPLTVILGLSRELVDDEKARPTTREKAEVIKRQGNSLLTLINQLLDISKIKSSVGAPDWYAGNITTYIEMLVDSYQDYAESRGVKLQFIGKDKVEMDFVPDYVTKVLNNLLSNALKFTPEYGKIRVSLWQHHEQLRIDVSDTGRGIAESSIPHIFKPFYQSEQDAGNVGTGVGLALVKQIIDNVEGTISVESTVGKGTTFHIAVPIRHESKKRLLEDTSMMGNTPLIPEALQIPDDSTNSDADCRILIIEDNIDVAAYIGSQLTDGYAVAYAADGTQGLEKAMELVPDLIITDLMMPDMDGLEVCRAVRGNEILSHIPVIIVTAKVSEEDRVKGFEAGADAYLAKPFNHDELRVRVEKLLEQRRLLREKYTKAVTEGKETEVVMNDTDRRFLSKTVNAIYMLMEQRELNTTLLADKLCLSERQLRRKLTALTGDSPASFIQHTRMERAKQLLVSQPEWTIEVVADSCGFESYSVFYHAFKKLYNISPSQYRQEGS</sequence>
<dbReference type="SUPFAM" id="SSF55874">
    <property type="entry name" value="ATPase domain of HSP90 chaperone/DNA topoisomerase II/histidine kinase"/>
    <property type="match status" value="1"/>
</dbReference>
<dbReference type="Gene3D" id="3.30.565.10">
    <property type="entry name" value="Histidine kinase-like ATPase, C-terminal domain"/>
    <property type="match status" value="1"/>
</dbReference>
<keyword evidence="8" id="KW-0804">Transcription</keyword>
<dbReference type="InterPro" id="IPR036890">
    <property type="entry name" value="HATPase_C_sf"/>
</dbReference>
<evidence type="ECO:0000256" key="7">
    <source>
        <dbReference type="ARBA" id="ARBA00023125"/>
    </source>
</evidence>
<evidence type="ECO:0000256" key="6">
    <source>
        <dbReference type="ARBA" id="ARBA00023015"/>
    </source>
</evidence>
<dbReference type="GO" id="GO:0000155">
    <property type="term" value="F:phosphorelay sensor kinase activity"/>
    <property type="evidence" value="ECO:0007669"/>
    <property type="project" value="InterPro"/>
</dbReference>
<dbReference type="InterPro" id="IPR005467">
    <property type="entry name" value="His_kinase_dom"/>
</dbReference>
<evidence type="ECO:0000256" key="5">
    <source>
        <dbReference type="ARBA" id="ARBA00022777"/>
    </source>
</evidence>
<keyword evidence="6" id="KW-0805">Transcription regulation</keyword>
<evidence type="ECO:0000256" key="11">
    <source>
        <dbReference type="SAM" id="Coils"/>
    </source>
</evidence>
<dbReference type="Pfam" id="PF00072">
    <property type="entry name" value="Response_reg"/>
    <property type="match status" value="1"/>
</dbReference>
<dbReference type="InterPro" id="IPR003661">
    <property type="entry name" value="HisK_dim/P_dom"/>
</dbReference>
<feature type="transmembrane region" description="Helical" evidence="12">
    <location>
        <begin position="46"/>
        <end position="64"/>
    </location>
</feature>
<evidence type="ECO:0000259" key="13">
    <source>
        <dbReference type="PROSITE" id="PS01124"/>
    </source>
</evidence>
<dbReference type="PROSITE" id="PS01124">
    <property type="entry name" value="HTH_ARAC_FAMILY_2"/>
    <property type="match status" value="1"/>
</dbReference>
<evidence type="ECO:0000256" key="10">
    <source>
        <dbReference type="PROSITE-ProRule" id="PRU00339"/>
    </source>
</evidence>
<feature type="transmembrane region" description="Helical" evidence="12">
    <location>
        <begin position="430"/>
        <end position="452"/>
    </location>
</feature>
<feature type="domain" description="HTH araC/xylS-type" evidence="13">
    <location>
        <begin position="875"/>
        <end position="975"/>
    </location>
</feature>
<proteinExistence type="predicted"/>
<dbReference type="SUPFAM" id="SSF46689">
    <property type="entry name" value="Homeodomain-like"/>
    <property type="match status" value="1"/>
</dbReference>
<comment type="catalytic activity">
    <reaction evidence="1">
        <text>ATP + protein L-histidine = ADP + protein N-phospho-L-histidine.</text>
        <dbReference type="EC" id="2.7.13.3"/>
    </reaction>
</comment>
<evidence type="ECO:0000313" key="16">
    <source>
        <dbReference type="EMBL" id="KGN95908.1"/>
    </source>
</evidence>
<dbReference type="SUPFAM" id="SSF47384">
    <property type="entry name" value="Homodimeric domain of signal transducing histidine kinase"/>
    <property type="match status" value="1"/>
</dbReference>
<dbReference type="CDD" id="cd00082">
    <property type="entry name" value="HisKA"/>
    <property type="match status" value="1"/>
</dbReference>
<evidence type="ECO:0000256" key="2">
    <source>
        <dbReference type="ARBA" id="ARBA00012438"/>
    </source>
</evidence>
<evidence type="ECO:0000256" key="3">
    <source>
        <dbReference type="ARBA" id="ARBA00022553"/>
    </source>
</evidence>
<dbReference type="GO" id="GO:0043565">
    <property type="term" value="F:sequence-specific DNA binding"/>
    <property type="evidence" value="ECO:0007669"/>
    <property type="project" value="InterPro"/>
</dbReference>
<dbReference type="InterPro" id="IPR018062">
    <property type="entry name" value="HTH_AraC-typ_CS"/>
</dbReference>
<dbReference type="Pfam" id="PF12833">
    <property type="entry name" value="HTH_18"/>
    <property type="match status" value="1"/>
</dbReference>
<keyword evidence="12" id="KW-0472">Membrane</keyword>
<dbReference type="GO" id="GO:0003700">
    <property type="term" value="F:DNA-binding transcription factor activity"/>
    <property type="evidence" value="ECO:0007669"/>
    <property type="project" value="InterPro"/>
</dbReference>
<reference evidence="16 17" key="1">
    <citation type="submission" date="2014-08" db="EMBL/GenBank/DDBJ databases">
        <title>Porphyromonas crevioricanis strain:COT-253_OH1447 Genome sequencing.</title>
        <authorList>
            <person name="Wallis C."/>
            <person name="Deusch O."/>
            <person name="O'Flynn C."/>
            <person name="Davis I."/>
            <person name="Jospin G."/>
            <person name="Darling A.E."/>
            <person name="Coil D.A."/>
            <person name="Alexiev A."/>
            <person name="Horsfall A."/>
            <person name="Kirkwood N."/>
            <person name="Harris S."/>
            <person name="Eisen J.A."/>
        </authorList>
    </citation>
    <scope>NUCLEOTIDE SEQUENCE [LARGE SCALE GENOMIC DNA]</scope>
    <source>
        <strain evidence="17">COT-253 OH1447</strain>
    </source>
</reference>
<dbReference type="SMART" id="SM00387">
    <property type="entry name" value="HATPase_c"/>
    <property type="match status" value="1"/>
</dbReference>
<dbReference type="InterPro" id="IPR019734">
    <property type="entry name" value="TPR_rpt"/>
</dbReference>
<keyword evidence="3 9" id="KW-0597">Phosphoprotein</keyword>
<dbReference type="EMBL" id="JQJC01000009">
    <property type="protein sequence ID" value="KGN95908.1"/>
    <property type="molecule type" value="Genomic_DNA"/>
</dbReference>
<evidence type="ECO:0000313" key="17">
    <source>
        <dbReference type="Proteomes" id="UP000030136"/>
    </source>
</evidence>
<protein>
    <recommendedName>
        <fullName evidence="2">histidine kinase</fullName>
        <ecNumber evidence="2">2.7.13.3</ecNumber>
    </recommendedName>
</protein>
<dbReference type="Gene3D" id="3.40.50.2300">
    <property type="match status" value="1"/>
</dbReference>
<evidence type="ECO:0000256" key="12">
    <source>
        <dbReference type="SAM" id="Phobius"/>
    </source>
</evidence>
<keyword evidence="5" id="KW-0418">Kinase</keyword>
<dbReference type="EC" id="2.7.13.3" evidence="2"/>
<dbReference type="PROSITE" id="PS50109">
    <property type="entry name" value="HIS_KIN"/>
    <property type="match status" value="1"/>
</dbReference>
<dbReference type="AlphaFoldDB" id="A0AB34PGU8"/>